<dbReference type="SUPFAM" id="SSF53474">
    <property type="entry name" value="alpha/beta-Hydrolases"/>
    <property type="match status" value="1"/>
</dbReference>
<reference evidence="3" key="1">
    <citation type="submission" date="2018-06" db="EMBL/GenBank/DDBJ databases">
        <authorList>
            <person name="Zhirakovskaya E."/>
        </authorList>
    </citation>
    <scope>NUCLEOTIDE SEQUENCE</scope>
</reference>
<dbReference type="InterPro" id="IPR029058">
    <property type="entry name" value="AB_hydrolase_fold"/>
</dbReference>
<name>A0A3B0Z9Y4_9ZZZZ</name>
<proteinExistence type="predicted"/>
<dbReference type="PANTHER" id="PTHR43037">
    <property type="entry name" value="UNNAMED PRODUCT-RELATED"/>
    <property type="match status" value="1"/>
</dbReference>
<protein>
    <recommendedName>
        <fullName evidence="4">Alpha/beta hydrolase</fullName>
    </recommendedName>
</protein>
<evidence type="ECO:0000256" key="1">
    <source>
        <dbReference type="ARBA" id="ARBA00022729"/>
    </source>
</evidence>
<gene>
    <name evidence="3" type="ORF">MNBD_GAMMA15-2180</name>
</gene>
<evidence type="ECO:0000313" key="3">
    <source>
        <dbReference type="EMBL" id="VAW77486.1"/>
    </source>
</evidence>
<dbReference type="GO" id="GO:0016787">
    <property type="term" value="F:hydrolase activity"/>
    <property type="evidence" value="ECO:0007669"/>
    <property type="project" value="UniProtKB-KW"/>
</dbReference>
<evidence type="ECO:0000256" key="2">
    <source>
        <dbReference type="ARBA" id="ARBA00022801"/>
    </source>
</evidence>
<dbReference type="PANTHER" id="PTHR43037:SF5">
    <property type="entry name" value="FERULOYL ESTERASE"/>
    <property type="match status" value="1"/>
</dbReference>
<evidence type="ECO:0008006" key="4">
    <source>
        <dbReference type="Google" id="ProtNLM"/>
    </source>
</evidence>
<organism evidence="3">
    <name type="scientific">hydrothermal vent metagenome</name>
    <dbReference type="NCBI Taxonomy" id="652676"/>
    <lineage>
        <taxon>unclassified sequences</taxon>
        <taxon>metagenomes</taxon>
        <taxon>ecological metagenomes</taxon>
    </lineage>
</organism>
<dbReference type="EMBL" id="UOFN01000077">
    <property type="protein sequence ID" value="VAW77486.1"/>
    <property type="molecule type" value="Genomic_DNA"/>
</dbReference>
<dbReference type="Gene3D" id="3.40.50.1820">
    <property type="entry name" value="alpha/beta hydrolase"/>
    <property type="match status" value="1"/>
</dbReference>
<dbReference type="InterPro" id="IPR050955">
    <property type="entry name" value="Plant_Biomass_Hydrol_Est"/>
</dbReference>
<keyword evidence="1" id="KW-0732">Signal</keyword>
<dbReference type="AlphaFoldDB" id="A0A3B0Z9Y4"/>
<accession>A0A3B0Z9Y4</accession>
<sequence length="285" mass="31882">MNTSVASEQVQNVPAGAIEPGKVHMRHVAGDAALRYFIYVPNKRCEHASQFVSVHGVSRNAREHAETFAPLAEQYGVILVAPVFSRRYFRDYQRLGREGSGRRADHAVQLITHEVETLTGANSSKISLFGFSGGGQFVHRYAMAYPDHVRRLVVGAAGWYTYPDESSKFPYGTAVTPRLSEVVFNAKHFLQVPACVLVGQWDIKCDTGLNRSAKIQRQQGTTRLERGRRWVDAMNLAATAHGIDTAYEFTILPRVDHDFTRAMKNGQLGKHVFRYLFGAIASRTR</sequence>
<keyword evidence="2" id="KW-0378">Hydrolase</keyword>